<feature type="chain" id="PRO_5005188697" evidence="2">
    <location>
        <begin position="21"/>
        <end position="426"/>
    </location>
</feature>
<dbReference type="EMBL" id="CDMZ01000417">
    <property type="protein sequence ID" value="CEM13852.1"/>
    <property type="molecule type" value="Genomic_DNA"/>
</dbReference>
<dbReference type="PhylomeDB" id="A0A0G4FJI7"/>
<feature type="signal peptide" evidence="2">
    <location>
        <begin position="1"/>
        <end position="20"/>
    </location>
</feature>
<organism evidence="3">
    <name type="scientific">Chromera velia CCMP2878</name>
    <dbReference type="NCBI Taxonomy" id="1169474"/>
    <lineage>
        <taxon>Eukaryota</taxon>
        <taxon>Sar</taxon>
        <taxon>Alveolata</taxon>
        <taxon>Colpodellida</taxon>
        <taxon>Chromeraceae</taxon>
        <taxon>Chromera</taxon>
    </lineage>
</organism>
<evidence type="ECO:0000313" key="3">
    <source>
        <dbReference type="EMBL" id="CEM13852.1"/>
    </source>
</evidence>
<proteinExistence type="predicted"/>
<feature type="compositionally biased region" description="Basic and acidic residues" evidence="1">
    <location>
        <begin position="388"/>
        <end position="404"/>
    </location>
</feature>
<evidence type="ECO:0000256" key="2">
    <source>
        <dbReference type="SAM" id="SignalP"/>
    </source>
</evidence>
<evidence type="ECO:0000256" key="1">
    <source>
        <dbReference type="SAM" id="MobiDB-lite"/>
    </source>
</evidence>
<dbReference type="AlphaFoldDB" id="A0A0G4FJI7"/>
<gene>
    <name evidence="3" type="ORF">Cvel_17354</name>
</gene>
<name>A0A0G4FJI7_9ALVE</name>
<feature type="region of interest" description="Disordered" evidence="1">
    <location>
        <begin position="388"/>
        <end position="408"/>
    </location>
</feature>
<sequence length="426" mass="48787">MSGFVFRLVLPFCCLFGALPFSLKSSPSPRRHMSLRRTPREKRTQLQYQVMPGYDPNAEVEILAQKGVITDLIRAIVLKGGVDQIEKDPDLQEAILESLHLLVQGKLWESVIKTAKHFSSDLKDKYELQQILLIEEYFTPRIKAWREMYAQKRLAEIIEALNEGVGTFDAKIAELCRARYLDSNFFQYLDKLMKAAEELREQKREQIREAGGEPDKSKGSETLYVLGHLKNRLLAEMKMTEDGKVDYIRTIAFLFKIPTPAQRKEVIRAAMKNIEGLSKLQNMAVELLKYRGAGDQWIGIRERAVLDEVIRVCTELDPIRTPPTVTYDNVPIFTSPPGSLEDVKPSKDAFISPYEVIPEALPTKAPINWGAADNIKDQAKTLRAYWEKNKPKKPEEARQLKPYEPDEVPPMQDVVPFFTVDEEHII</sequence>
<reference evidence="3" key="1">
    <citation type="submission" date="2014-11" db="EMBL/GenBank/DDBJ databases">
        <authorList>
            <person name="Otto D Thomas"/>
            <person name="Naeem Raeece"/>
        </authorList>
    </citation>
    <scope>NUCLEOTIDE SEQUENCE</scope>
</reference>
<protein>
    <submittedName>
        <fullName evidence="3">Uncharacterized protein</fullName>
    </submittedName>
</protein>
<keyword evidence="2" id="KW-0732">Signal</keyword>
<accession>A0A0G4FJI7</accession>
<dbReference type="VEuPathDB" id="CryptoDB:Cvel_17354"/>